<name>A0ABR7Q5N6_9FLAO</name>
<keyword evidence="3" id="KW-1185">Reference proteome</keyword>
<comment type="caution">
    <text evidence="2">The sequence shown here is derived from an EMBL/GenBank/DDBJ whole genome shotgun (WGS) entry which is preliminary data.</text>
</comment>
<evidence type="ECO:0000313" key="2">
    <source>
        <dbReference type="EMBL" id="MBC8753880.1"/>
    </source>
</evidence>
<keyword evidence="1" id="KW-0732">Signal</keyword>
<dbReference type="Proteomes" id="UP000619238">
    <property type="component" value="Unassembled WGS sequence"/>
</dbReference>
<evidence type="ECO:0000256" key="1">
    <source>
        <dbReference type="SAM" id="SignalP"/>
    </source>
</evidence>
<protein>
    <recommendedName>
        <fullName evidence="4">Cytochrome c domain-containing protein</fullName>
    </recommendedName>
</protein>
<dbReference type="EMBL" id="JACGWS010000002">
    <property type="protein sequence ID" value="MBC8753880.1"/>
    <property type="molecule type" value="Genomic_DNA"/>
</dbReference>
<sequence>MRHFYGKIIMINLGIIPVLMTLHSTANTFQTNASIHQTATTTSTEKAFFVLTNKCNVCHQKKRTATSINMDYFHKK</sequence>
<evidence type="ECO:0000313" key="3">
    <source>
        <dbReference type="Proteomes" id="UP000619238"/>
    </source>
</evidence>
<reference evidence="2 3" key="1">
    <citation type="submission" date="2020-07" db="EMBL/GenBank/DDBJ databases">
        <title>Description of Kordia aestuariivivens sp. nov., isolated from a tidal flat.</title>
        <authorList>
            <person name="Park S."/>
            <person name="Yoon J.-H."/>
        </authorList>
    </citation>
    <scope>NUCLEOTIDE SEQUENCE [LARGE SCALE GENOMIC DNA]</scope>
    <source>
        <strain evidence="2 3">YSTF-M3</strain>
    </source>
</reference>
<organism evidence="2 3">
    <name type="scientific">Kordia aestuariivivens</name>
    <dbReference type="NCBI Taxonomy" id="2759037"/>
    <lineage>
        <taxon>Bacteria</taxon>
        <taxon>Pseudomonadati</taxon>
        <taxon>Bacteroidota</taxon>
        <taxon>Flavobacteriia</taxon>
        <taxon>Flavobacteriales</taxon>
        <taxon>Flavobacteriaceae</taxon>
        <taxon>Kordia</taxon>
    </lineage>
</organism>
<evidence type="ECO:0008006" key="4">
    <source>
        <dbReference type="Google" id="ProtNLM"/>
    </source>
</evidence>
<proteinExistence type="predicted"/>
<feature type="signal peptide" evidence="1">
    <location>
        <begin position="1"/>
        <end position="26"/>
    </location>
</feature>
<feature type="chain" id="PRO_5047484685" description="Cytochrome c domain-containing protein" evidence="1">
    <location>
        <begin position="27"/>
        <end position="76"/>
    </location>
</feature>
<dbReference type="RefSeq" id="WP_187560915.1">
    <property type="nucleotide sequence ID" value="NZ_JACGWS010000002.1"/>
</dbReference>
<accession>A0ABR7Q5N6</accession>
<gene>
    <name evidence="2" type="ORF">H2O64_04310</name>
</gene>